<accession>A0A160PIS9</accession>
<dbReference type="RefSeq" id="WP_096485699.1">
    <property type="nucleotide sequence ID" value="NZ_AP014809.1"/>
</dbReference>
<dbReference type="OrthoDB" id="7067390at2"/>
<protein>
    <recommendedName>
        <fullName evidence="3">Nitrate reductase</fullName>
    </recommendedName>
</protein>
<evidence type="ECO:0008006" key="3">
    <source>
        <dbReference type="Google" id="ProtNLM"/>
    </source>
</evidence>
<name>A0A160PIS9_9HYPH</name>
<organism evidence="1 2">
    <name type="scientific">Methylorubrum populi</name>
    <dbReference type="NCBI Taxonomy" id="223967"/>
    <lineage>
        <taxon>Bacteria</taxon>
        <taxon>Pseudomonadati</taxon>
        <taxon>Pseudomonadota</taxon>
        <taxon>Alphaproteobacteria</taxon>
        <taxon>Hyphomicrobiales</taxon>
        <taxon>Methylobacteriaceae</taxon>
        <taxon>Methylorubrum</taxon>
    </lineage>
</organism>
<reference evidence="1 2" key="1">
    <citation type="journal article" date="2016" name="Genome Announc.">
        <title>Complete Genome Sequence of Methylobacterium populi P-1M, Isolated from Pink-Pigmented Household Biofilm.</title>
        <authorList>
            <person name="Morohoshi T."/>
            <person name="Ikeda T."/>
        </authorList>
    </citation>
    <scope>NUCLEOTIDE SEQUENCE [LARGE SCALE GENOMIC DNA]</scope>
    <source>
        <strain evidence="1 2">P-1M</strain>
    </source>
</reference>
<dbReference type="AlphaFoldDB" id="A0A160PIS9"/>
<evidence type="ECO:0000313" key="2">
    <source>
        <dbReference type="Proteomes" id="UP000218288"/>
    </source>
</evidence>
<sequence>MGLISLKDWRTRSAGLARAAAEAKSVLRPALALTEADALSVNEIVCADPGCPDRETVVLVMRVGEPTRALRFHGPLDELDAAAARRLAEEETCLRAV</sequence>
<gene>
    <name evidence="1" type="ORF">MPPM_3005</name>
</gene>
<evidence type="ECO:0000313" key="1">
    <source>
        <dbReference type="EMBL" id="BAU91610.1"/>
    </source>
</evidence>
<proteinExistence type="predicted"/>
<dbReference type="Proteomes" id="UP000218288">
    <property type="component" value="Chromosome"/>
</dbReference>
<dbReference type="EMBL" id="AP014809">
    <property type="protein sequence ID" value="BAU91610.1"/>
    <property type="molecule type" value="Genomic_DNA"/>
</dbReference>